<keyword evidence="2" id="KW-1185">Reference proteome</keyword>
<name>A0A8X6KJ05_TRICU</name>
<protein>
    <submittedName>
        <fullName evidence="1">Uncharacterized protein</fullName>
    </submittedName>
</protein>
<gene>
    <name evidence="1" type="ORF">TNCT_628041</name>
</gene>
<dbReference type="EMBL" id="BMAO01001603">
    <property type="protein sequence ID" value="GFQ74671.1"/>
    <property type="molecule type" value="Genomic_DNA"/>
</dbReference>
<sequence length="118" mass="13773">MYSVKCVHFSNRRKCSYDTSRNRTIVKHLTHCTKDPSSGKLFSWTFSLTSTEAKALCSFRDREATVCYTSQVVSIYSQPQSKLLTMGQDSDFFRDVISFRCLKLFWSQKTNEVYHSKK</sequence>
<dbReference type="OrthoDB" id="10552722at2759"/>
<evidence type="ECO:0000313" key="2">
    <source>
        <dbReference type="Proteomes" id="UP000887116"/>
    </source>
</evidence>
<reference evidence="1" key="1">
    <citation type="submission" date="2020-07" db="EMBL/GenBank/DDBJ databases">
        <title>Multicomponent nature underlies the extraordinary mechanical properties of spider dragline silk.</title>
        <authorList>
            <person name="Kono N."/>
            <person name="Nakamura H."/>
            <person name="Mori M."/>
            <person name="Yoshida Y."/>
            <person name="Ohtoshi R."/>
            <person name="Malay A.D."/>
            <person name="Moran D.A.P."/>
            <person name="Tomita M."/>
            <person name="Numata K."/>
            <person name="Arakawa K."/>
        </authorList>
    </citation>
    <scope>NUCLEOTIDE SEQUENCE</scope>
</reference>
<dbReference type="AlphaFoldDB" id="A0A8X6KJ05"/>
<accession>A0A8X6KJ05</accession>
<evidence type="ECO:0000313" key="1">
    <source>
        <dbReference type="EMBL" id="GFQ74671.1"/>
    </source>
</evidence>
<dbReference type="Proteomes" id="UP000887116">
    <property type="component" value="Unassembled WGS sequence"/>
</dbReference>
<organism evidence="1 2">
    <name type="scientific">Trichonephila clavata</name>
    <name type="common">Joro spider</name>
    <name type="synonym">Nephila clavata</name>
    <dbReference type="NCBI Taxonomy" id="2740835"/>
    <lineage>
        <taxon>Eukaryota</taxon>
        <taxon>Metazoa</taxon>
        <taxon>Ecdysozoa</taxon>
        <taxon>Arthropoda</taxon>
        <taxon>Chelicerata</taxon>
        <taxon>Arachnida</taxon>
        <taxon>Araneae</taxon>
        <taxon>Araneomorphae</taxon>
        <taxon>Entelegynae</taxon>
        <taxon>Araneoidea</taxon>
        <taxon>Nephilidae</taxon>
        <taxon>Trichonephila</taxon>
    </lineage>
</organism>
<comment type="caution">
    <text evidence="1">The sequence shown here is derived from an EMBL/GenBank/DDBJ whole genome shotgun (WGS) entry which is preliminary data.</text>
</comment>
<proteinExistence type="predicted"/>